<gene>
    <name evidence="2" type="ORF">WR25_15231</name>
</gene>
<evidence type="ECO:0000313" key="2">
    <source>
        <dbReference type="EMBL" id="PAV89917.1"/>
    </source>
</evidence>
<keyword evidence="3" id="KW-1185">Reference proteome</keyword>
<name>A0A2A2LV98_9BILA</name>
<comment type="caution">
    <text evidence="2">The sequence shown here is derived from an EMBL/GenBank/DDBJ whole genome shotgun (WGS) entry which is preliminary data.</text>
</comment>
<dbReference type="Proteomes" id="UP000218231">
    <property type="component" value="Unassembled WGS sequence"/>
</dbReference>
<protein>
    <submittedName>
        <fullName evidence="2">Uncharacterized protein</fullName>
    </submittedName>
</protein>
<evidence type="ECO:0000256" key="1">
    <source>
        <dbReference type="SAM" id="MobiDB-lite"/>
    </source>
</evidence>
<evidence type="ECO:0000313" key="3">
    <source>
        <dbReference type="Proteomes" id="UP000218231"/>
    </source>
</evidence>
<sequence>MEDSSPEPLDDIHPINHRMQRATSVKASKKPTHTPLRRTGTLPSLRRKHRHGVHFDDRLDMFGSRSYLRVPAISGRASPSVASINSEPDSCMDGPFDDDDVDIGQKLFDFLKNHLISTGRFRQTYRCFSASHFFPFSLPCLSSICIIR</sequence>
<accession>A0A2A2LV98</accession>
<proteinExistence type="predicted"/>
<dbReference type="EMBL" id="LIAE01006417">
    <property type="protein sequence ID" value="PAV89917.1"/>
    <property type="molecule type" value="Genomic_DNA"/>
</dbReference>
<dbReference type="OrthoDB" id="5855187at2759"/>
<reference evidence="2 3" key="1">
    <citation type="journal article" date="2017" name="Curr. Biol.">
        <title>Genome architecture and evolution of a unichromosomal asexual nematode.</title>
        <authorList>
            <person name="Fradin H."/>
            <person name="Zegar C."/>
            <person name="Gutwein M."/>
            <person name="Lucas J."/>
            <person name="Kovtun M."/>
            <person name="Corcoran D."/>
            <person name="Baugh L.R."/>
            <person name="Kiontke K."/>
            <person name="Gunsalus K."/>
            <person name="Fitch D.H."/>
            <person name="Piano F."/>
        </authorList>
    </citation>
    <scope>NUCLEOTIDE SEQUENCE [LARGE SCALE GENOMIC DNA]</scope>
    <source>
        <strain evidence="2">PF1309</strain>
    </source>
</reference>
<organism evidence="2 3">
    <name type="scientific">Diploscapter pachys</name>
    <dbReference type="NCBI Taxonomy" id="2018661"/>
    <lineage>
        <taxon>Eukaryota</taxon>
        <taxon>Metazoa</taxon>
        <taxon>Ecdysozoa</taxon>
        <taxon>Nematoda</taxon>
        <taxon>Chromadorea</taxon>
        <taxon>Rhabditida</taxon>
        <taxon>Rhabditina</taxon>
        <taxon>Rhabditomorpha</taxon>
        <taxon>Rhabditoidea</taxon>
        <taxon>Rhabditidae</taxon>
        <taxon>Diploscapter</taxon>
    </lineage>
</organism>
<feature type="region of interest" description="Disordered" evidence="1">
    <location>
        <begin position="1"/>
        <end position="40"/>
    </location>
</feature>
<dbReference type="AlphaFoldDB" id="A0A2A2LV98"/>
<feature type="compositionally biased region" description="Basic residues" evidence="1">
    <location>
        <begin position="27"/>
        <end position="36"/>
    </location>
</feature>